<feature type="domain" description="Myb/SANT-like" evidence="2">
    <location>
        <begin position="215"/>
        <end position="307"/>
    </location>
</feature>
<gene>
    <name evidence="3" type="ORF">URODEC1_LOCUS12945</name>
</gene>
<organism evidence="3 4">
    <name type="scientific">Urochloa decumbens</name>
    <dbReference type="NCBI Taxonomy" id="240449"/>
    <lineage>
        <taxon>Eukaryota</taxon>
        <taxon>Viridiplantae</taxon>
        <taxon>Streptophyta</taxon>
        <taxon>Embryophyta</taxon>
        <taxon>Tracheophyta</taxon>
        <taxon>Spermatophyta</taxon>
        <taxon>Magnoliopsida</taxon>
        <taxon>Liliopsida</taxon>
        <taxon>Poales</taxon>
        <taxon>Poaceae</taxon>
        <taxon>PACMAD clade</taxon>
        <taxon>Panicoideae</taxon>
        <taxon>Panicodae</taxon>
        <taxon>Paniceae</taxon>
        <taxon>Melinidinae</taxon>
        <taxon>Urochloa</taxon>
    </lineage>
</organism>
<evidence type="ECO:0000313" key="4">
    <source>
        <dbReference type="Proteomes" id="UP001497457"/>
    </source>
</evidence>
<dbReference type="AlphaFoldDB" id="A0ABC8WI69"/>
<dbReference type="PANTHER" id="PTHR47069:SF14">
    <property type="entry name" value="OS07G0253400 PROTEIN"/>
    <property type="match status" value="1"/>
</dbReference>
<feature type="compositionally biased region" description="Acidic residues" evidence="1">
    <location>
        <begin position="356"/>
        <end position="367"/>
    </location>
</feature>
<dbReference type="EMBL" id="OZ075122">
    <property type="protein sequence ID" value="CAL4908239.1"/>
    <property type="molecule type" value="Genomic_DNA"/>
</dbReference>
<proteinExistence type="predicted"/>
<dbReference type="InterPro" id="IPR024752">
    <property type="entry name" value="Myb/SANT-like_dom"/>
</dbReference>
<evidence type="ECO:0000313" key="3">
    <source>
        <dbReference type="EMBL" id="CAL4908239.1"/>
    </source>
</evidence>
<accession>A0ABC8WI69</accession>
<keyword evidence="4" id="KW-1185">Reference proteome</keyword>
<feature type="region of interest" description="Disordered" evidence="1">
    <location>
        <begin position="356"/>
        <end position="401"/>
    </location>
</feature>
<dbReference type="Proteomes" id="UP001497457">
    <property type="component" value="Chromosome 12b"/>
</dbReference>
<evidence type="ECO:0000256" key="1">
    <source>
        <dbReference type="SAM" id="MobiDB-lite"/>
    </source>
</evidence>
<name>A0ABC8WI69_9POAL</name>
<sequence>MPLQMDDDEGYGFFSQQLGSQAAGFNFGAQTSASGGGYESPAGLHGVDRNSQAPQGVEEFPYLANYTQFLQGAADSHGVRHGDPSGLPRLRPQRTLGVRTPRVRGRGGGVATTGAGRGRQANVQAGGLSSGAVADLGDSLPRLSGGRPQHNLAASRAAGRQRPRTRGGMVRACPSMPPQGPDVDFVNLGGEDAEENTADEYGGSGSHAVSTLRANWSDENNAILLRLCIEQLRAGHYIDGTMTGQGYKNIAERFYVETGLMYKRSQFRHQIGQLRSTYSFWRFLQKHTGLGRKPNGSIDADSDFWKRSTKNKPWLNKLKNGLPPPNLEELEETFSGTTVDGSTGYVAGQDFYEDADMEQDEDGEDLEHEPVGSPTTTSSRKSKRSNAATTSTCDSPVKKSKSPMVRYMKQIATNFAQAVQVNQQTMKAAAARKLEAKQEKEMFSVKRCLDLAFQCGIRQDNNEVYAMGKMFQDKFQREVFCNLPSAEARLNYFKGWCMDHGMA</sequence>
<evidence type="ECO:0000259" key="2">
    <source>
        <dbReference type="Pfam" id="PF12776"/>
    </source>
</evidence>
<dbReference type="PANTHER" id="PTHR47069">
    <property type="match status" value="1"/>
</dbReference>
<protein>
    <recommendedName>
        <fullName evidence="2">Myb/SANT-like domain-containing protein</fullName>
    </recommendedName>
</protein>
<dbReference type="Pfam" id="PF12776">
    <property type="entry name" value="Myb_DNA-bind_3"/>
    <property type="match status" value="1"/>
</dbReference>
<reference evidence="4" key="1">
    <citation type="submission" date="2024-06" db="EMBL/GenBank/DDBJ databases">
        <authorList>
            <person name="Ryan C."/>
        </authorList>
    </citation>
    <scope>NUCLEOTIDE SEQUENCE [LARGE SCALE GENOMIC DNA]</scope>
</reference>
<reference evidence="3 4" key="2">
    <citation type="submission" date="2024-10" db="EMBL/GenBank/DDBJ databases">
        <authorList>
            <person name="Ryan C."/>
        </authorList>
    </citation>
    <scope>NUCLEOTIDE SEQUENCE [LARGE SCALE GENOMIC DNA]</scope>
</reference>
<feature type="region of interest" description="Disordered" evidence="1">
    <location>
        <begin position="140"/>
        <end position="180"/>
    </location>
</feature>